<dbReference type="InterPro" id="IPR003593">
    <property type="entry name" value="AAA+_ATPase"/>
</dbReference>
<dbReference type="Pfam" id="PF00005">
    <property type="entry name" value="ABC_tran"/>
    <property type="match status" value="1"/>
</dbReference>
<comment type="similarity">
    <text evidence="1">Belongs to the ABC transporter superfamily.</text>
</comment>
<evidence type="ECO:0000256" key="1">
    <source>
        <dbReference type="ARBA" id="ARBA00005417"/>
    </source>
</evidence>
<keyword evidence="7" id="KW-1185">Reference proteome</keyword>
<dbReference type="OrthoDB" id="9806285at2"/>
<dbReference type="EMBL" id="AFGF01000083">
    <property type="protein sequence ID" value="EGO63923.1"/>
    <property type="molecule type" value="Genomic_DNA"/>
</dbReference>
<keyword evidence="4" id="KW-0067">ATP-binding</keyword>
<feature type="domain" description="ABC transporter" evidence="5">
    <location>
        <begin position="3"/>
        <end position="214"/>
    </location>
</feature>
<dbReference type="Proteomes" id="UP000003240">
    <property type="component" value="Unassembled WGS sequence"/>
</dbReference>
<dbReference type="SUPFAM" id="SSF52540">
    <property type="entry name" value="P-loop containing nucleoside triphosphate hydrolases"/>
    <property type="match status" value="1"/>
</dbReference>
<evidence type="ECO:0000256" key="2">
    <source>
        <dbReference type="ARBA" id="ARBA00022448"/>
    </source>
</evidence>
<proteinExistence type="inferred from homology"/>
<dbReference type="InterPro" id="IPR017871">
    <property type="entry name" value="ABC_transporter-like_CS"/>
</dbReference>
<dbReference type="PROSITE" id="PS50893">
    <property type="entry name" value="ABC_TRANSPORTER_2"/>
    <property type="match status" value="1"/>
</dbReference>
<evidence type="ECO:0000313" key="7">
    <source>
        <dbReference type="Proteomes" id="UP000003240"/>
    </source>
</evidence>
<dbReference type="PROSITE" id="PS00211">
    <property type="entry name" value="ABC_TRANSPORTER_1"/>
    <property type="match status" value="1"/>
</dbReference>
<keyword evidence="3" id="KW-0547">Nucleotide-binding</keyword>
<gene>
    <name evidence="6" type="ORF">ALO_10444</name>
</gene>
<comment type="caution">
    <text evidence="6">The sequence shown here is derived from an EMBL/GenBank/DDBJ whole genome shotgun (WGS) entry which is preliminary data.</text>
</comment>
<dbReference type="GO" id="GO:0055085">
    <property type="term" value="P:transmembrane transport"/>
    <property type="evidence" value="ECO:0007669"/>
    <property type="project" value="UniProtKB-ARBA"/>
</dbReference>
<dbReference type="AlphaFoldDB" id="F7NJ33"/>
<accession>F7NJ33</accession>
<dbReference type="STRING" id="1009370.ALO_10444"/>
<dbReference type="InterPro" id="IPR003439">
    <property type="entry name" value="ABC_transporter-like_ATP-bd"/>
</dbReference>
<dbReference type="InterPro" id="IPR050319">
    <property type="entry name" value="ABC_transp_ATP-bind"/>
</dbReference>
<organism evidence="6 7">
    <name type="scientific">Acetonema longum DSM 6540</name>
    <dbReference type="NCBI Taxonomy" id="1009370"/>
    <lineage>
        <taxon>Bacteria</taxon>
        <taxon>Bacillati</taxon>
        <taxon>Bacillota</taxon>
        <taxon>Negativicutes</taxon>
        <taxon>Acetonemataceae</taxon>
        <taxon>Acetonema</taxon>
    </lineage>
</organism>
<dbReference type="PANTHER" id="PTHR43776:SF7">
    <property type="entry name" value="D,D-DIPEPTIDE TRANSPORT ATP-BINDING PROTEIN DDPF-RELATED"/>
    <property type="match status" value="1"/>
</dbReference>
<dbReference type="InterPro" id="IPR027417">
    <property type="entry name" value="P-loop_NTPase"/>
</dbReference>
<dbReference type="PANTHER" id="PTHR43776">
    <property type="entry name" value="TRANSPORT ATP-BINDING PROTEIN"/>
    <property type="match status" value="1"/>
</dbReference>
<dbReference type="GO" id="GO:0016887">
    <property type="term" value="F:ATP hydrolysis activity"/>
    <property type="evidence" value="ECO:0007669"/>
    <property type="project" value="InterPro"/>
</dbReference>
<name>F7NJ33_9FIRM</name>
<dbReference type="GO" id="GO:0005524">
    <property type="term" value="F:ATP binding"/>
    <property type="evidence" value="ECO:0007669"/>
    <property type="project" value="UniProtKB-KW"/>
</dbReference>
<evidence type="ECO:0000313" key="6">
    <source>
        <dbReference type="EMBL" id="EGO63923.1"/>
    </source>
</evidence>
<dbReference type="Gene3D" id="3.40.50.300">
    <property type="entry name" value="P-loop containing nucleotide triphosphate hydrolases"/>
    <property type="match status" value="1"/>
</dbReference>
<dbReference type="RefSeq" id="WP_004095233.1">
    <property type="nucleotide sequence ID" value="NZ_AFGF01000083.1"/>
</dbReference>
<evidence type="ECO:0000256" key="4">
    <source>
        <dbReference type="ARBA" id="ARBA00022840"/>
    </source>
</evidence>
<sequence length="214" mass="24130">MLLEAKNISYRYRQGPWILKEVTLSVGEGEQVGLVGPSGYGKSTLSRILAGYIKPASGEVLLDGRELPTEGHSPVQLIYQHPEKAINPLWRMKDILNEGWVPDQRILDSMGIEPGWLERWPSELSGGELQRFCIARVLGPKTRFLIADEMSTMLDVITQAQIWELMLRIVEERRMGLIVVTHNKALAQNVCTRIISLPELNKLNTNAGFPQNEE</sequence>
<reference evidence="6 7" key="1">
    <citation type="journal article" date="2011" name="EMBO J.">
        <title>Structural diversity of bacterial flagellar motors.</title>
        <authorList>
            <person name="Chen S."/>
            <person name="Beeby M."/>
            <person name="Murphy G.E."/>
            <person name="Leadbetter J.R."/>
            <person name="Hendrixson D.R."/>
            <person name="Briegel A."/>
            <person name="Li Z."/>
            <person name="Shi J."/>
            <person name="Tocheva E.I."/>
            <person name="Muller A."/>
            <person name="Dobro M.J."/>
            <person name="Jensen G.J."/>
        </authorList>
    </citation>
    <scope>NUCLEOTIDE SEQUENCE [LARGE SCALE GENOMIC DNA]</scope>
    <source>
        <strain evidence="6 7">DSM 6540</strain>
    </source>
</reference>
<evidence type="ECO:0000259" key="5">
    <source>
        <dbReference type="PROSITE" id="PS50893"/>
    </source>
</evidence>
<protein>
    <submittedName>
        <fullName evidence="6">ABC transporter</fullName>
    </submittedName>
</protein>
<keyword evidence="2" id="KW-0813">Transport</keyword>
<evidence type="ECO:0000256" key="3">
    <source>
        <dbReference type="ARBA" id="ARBA00022741"/>
    </source>
</evidence>
<dbReference type="SMART" id="SM00382">
    <property type="entry name" value="AAA"/>
    <property type="match status" value="1"/>
</dbReference>
<dbReference type="eggNOG" id="COG1124">
    <property type="taxonomic scope" value="Bacteria"/>
</dbReference>